<keyword evidence="2" id="KW-0813">Transport</keyword>
<feature type="signal peptide" evidence="9">
    <location>
        <begin position="1"/>
        <end position="37"/>
    </location>
</feature>
<evidence type="ECO:0000313" key="11">
    <source>
        <dbReference type="EMBL" id="CDH44217.1"/>
    </source>
</evidence>
<dbReference type="GO" id="GO:0051539">
    <property type="term" value="F:4 iron, 4 sulfur cluster binding"/>
    <property type="evidence" value="ECO:0007669"/>
    <property type="project" value="UniProtKB-KW"/>
</dbReference>
<evidence type="ECO:0000256" key="4">
    <source>
        <dbReference type="ARBA" id="ARBA00022723"/>
    </source>
</evidence>
<keyword evidence="3" id="KW-0004">4Fe-4S</keyword>
<dbReference type="Proteomes" id="UP000019184">
    <property type="component" value="Unassembled WGS sequence"/>
</dbReference>
<dbReference type="OrthoDB" id="5298540at2"/>
<evidence type="ECO:0000256" key="3">
    <source>
        <dbReference type="ARBA" id="ARBA00022485"/>
    </source>
</evidence>
<dbReference type="GO" id="GO:0046872">
    <property type="term" value="F:metal ion binding"/>
    <property type="evidence" value="ECO:0007669"/>
    <property type="project" value="UniProtKB-KW"/>
</dbReference>
<dbReference type="AlphaFoldDB" id="A0A7U7J2J4"/>
<protein>
    <submittedName>
        <fullName evidence="11">High-potential iron-sulfur protein</fullName>
    </submittedName>
</protein>
<evidence type="ECO:0000256" key="9">
    <source>
        <dbReference type="SAM" id="SignalP"/>
    </source>
</evidence>
<evidence type="ECO:0000259" key="10">
    <source>
        <dbReference type="PROSITE" id="PS51373"/>
    </source>
</evidence>
<keyword evidence="5 9" id="KW-0732">Signal</keyword>
<dbReference type="SUPFAM" id="SSF57652">
    <property type="entry name" value="HIPIP (high potential iron protein)"/>
    <property type="match status" value="1"/>
</dbReference>
<keyword evidence="4" id="KW-0479">Metal-binding</keyword>
<evidence type="ECO:0000256" key="6">
    <source>
        <dbReference type="ARBA" id="ARBA00022982"/>
    </source>
</evidence>
<organism evidence="11 12">
    <name type="scientific">Candidatus Contendobacter odensis Run_B_J11</name>
    <dbReference type="NCBI Taxonomy" id="1400861"/>
    <lineage>
        <taxon>Bacteria</taxon>
        <taxon>Pseudomonadati</taxon>
        <taxon>Pseudomonadota</taxon>
        <taxon>Gammaproteobacteria</taxon>
        <taxon>Candidatus Competibacteraceae</taxon>
        <taxon>Candidatus Contendibacter</taxon>
    </lineage>
</organism>
<keyword evidence="6" id="KW-0249">Electron transport</keyword>
<feature type="domain" description="High potential iron-sulfur proteins family profile" evidence="10">
    <location>
        <begin position="35"/>
        <end position="109"/>
    </location>
</feature>
<dbReference type="GO" id="GO:0019646">
    <property type="term" value="P:aerobic electron transport chain"/>
    <property type="evidence" value="ECO:0007669"/>
    <property type="project" value="InterPro"/>
</dbReference>
<dbReference type="InterPro" id="IPR036369">
    <property type="entry name" value="HIPIP_sf"/>
</dbReference>
<feature type="chain" id="PRO_5031460347" evidence="9">
    <location>
        <begin position="38"/>
        <end position="109"/>
    </location>
</feature>
<evidence type="ECO:0000256" key="8">
    <source>
        <dbReference type="ARBA" id="ARBA00023014"/>
    </source>
</evidence>
<evidence type="ECO:0000256" key="2">
    <source>
        <dbReference type="ARBA" id="ARBA00022448"/>
    </source>
</evidence>
<dbReference type="Gene3D" id="4.10.490.10">
    <property type="entry name" value="High potential iron-sulphur protein"/>
    <property type="match status" value="1"/>
</dbReference>
<accession>A0A7U7J2J4</accession>
<sequence>MTTPVPENSRRRFIKLTAIGLAVAPFANTLLSGIVEAADVISETDPQATALGYKADATKADKRKDATALCSNCNFYSGKAGEASGPCVLFQGKLVTANGWCTAWAKKVA</sequence>
<evidence type="ECO:0000256" key="1">
    <source>
        <dbReference type="ARBA" id="ARBA00002137"/>
    </source>
</evidence>
<dbReference type="Pfam" id="PF01355">
    <property type="entry name" value="HIPIP"/>
    <property type="match status" value="1"/>
</dbReference>
<keyword evidence="12" id="KW-1185">Reference proteome</keyword>
<evidence type="ECO:0000256" key="5">
    <source>
        <dbReference type="ARBA" id="ARBA00022729"/>
    </source>
</evidence>
<proteinExistence type="predicted"/>
<evidence type="ECO:0000256" key="7">
    <source>
        <dbReference type="ARBA" id="ARBA00023004"/>
    </source>
</evidence>
<keyword evidence="8" id="KW-0411">Iron-sulfur</keyword>
<keyword evidence="7" id="KW-0408">Iron</keyword>
<dbReference type="GO" id="GO:0009055">
    <property type="term" value="F:electron transfer activity"/>
    <property type="evidence" value="ECO:0007669"/>
    <property type="project" value="InterPro"/>
</dbReference>
<dbReference type="InterPro" id="IPR000170">
    <property type="entry name" value="High_potential_FeS_prot"/>
</dbReference>
<comment type="caution">
    <text evidence="11">The sequence shown here is derived from an EMBL/GenBank/DDBJ whole genome shotgun (WGS) entry which is preliminary data.</text>
</comment>
<dbReference type="RefSeq" id="WP_034431400.1">
    <property type="nucleotide sequence ID" value="NZ_CBTK010000066.1"/>
</dbReference>
<evidence type="ECO:0000313" key="12">
    <source>
        <dbReference type="Proteomes" id="UP000019184"/>
    </source>
</evidence>
<dbReference type="PROSITE" id="PS51318">
    <property type="entry name" value="TAT"/>
    <property type="match status" value="1"/>
</dbReference>
<reference evidence="11 12" key="1">
    <citation type="journal article" date="2014" name="ISME J.">
        <title>Candidatus Competibacter-lineage genomes retrieved from metagenomes reveal functional metabolic diversity.</title>
        <authorList>
            <person name="McIlroy S.J."/>
            <person name="Albertsen M."/>
            <person name="Andresen E.K."/>
            <person name="Saunders A.M."/>
            <person name="Kristiansen R."/>
            <person name="Stokholm-Bjerregaard M."/>
            <person name="Nielsen K.L."/>
            <person name="Nielsen P.H."/>
        </authorList>
    </citation>
    <scope>NUCLEOTIDE SEQUENCE [LARGE SCALE GENOMIC DNA]</scope>
    <source>
        <strain evidence="11 12">Run_B_J11</strain>
    </source>
</reference>
<dbReference type="InterPro" id="IPR006311">
    <property type="entry name" value="TAT_signal"/>
</dbReference>
<dbReference type="EMBL" id="CBTK010000066">
    <property type="protein sequence ID" value="CDH44217.1"/>
    <property type="molecule type" value="Genomic_DNA"/>
</dbReference>
<dbReference type="InterPro" id="IPR019546">
    <property type="entry name" value="TAT_signal_bac_arc"/>
</dbReference>
<dbReference type="PROSITE" id="PS51373">
    <property type="entry name" value="HIPIP"/>
    <property type="match status" value="1"/>
</dbReference>
<gene>
    <name evidence="11" type="ORF">BN874_1580005</name>
</gene>
<dbReference type="NCBIfam" id="TIGR01409">
    <property type="entry name" value="TAT_signal_seq"/>
    <property type="match status" value="1"/>
</dbReference>
<comment type="function">
    <text evidence="1">Specific class of high-redox-potential 4Fe-4S ferredoxins. Functions in anaerobic electron transport in most purple and in some other photosynthetic bacteria and in at least one genus (Paracoccus) of halophilic, denitrifying bacteria.</text>
</comment>
<name>A0A7U7J2J4_9GAMM</name>